<organism evidence="1 2">
    <name type="scientific">Brassica carinata</name>
    <name type="common">Ethiopian mustard</name>
    <name type="synonym">Abyssinian cabbage</name>
    <dbReference type="NCBI Taxonomy" id="52824"/>
    <lineage>
        <taxon>Eukaryota</taxon>
        <taxon>Viridiplantae</taxon>
        <taxon>Streptophyta</taxon>
        <taxon>Embryophyta</taxon>
        <taxon>Tracheophyta</taxon>
        <taxon>Spermatophyta</taxon>
        <taxon>Magnoliopsida</taxon>
        <taxon>eudicotyledons</taxon>
        <taxon>Gunneridae</taxon>
        <taxon>Pentapetalae</taxon>
        <taxon>rosids</taxon>
        <taxon>malvids</taxon>
        <taxon>Brassicales</taxon>
        <taxon>Brassicaceae</taxon>
        <taxon>Brassiceae</taxon>
        <taxon>Brassica</taxon>
    </lineage>
</organism>
<keyword evidence="2" id="KW-1185">Reference proteome</keyword>
<gene>
    <name evidence="1" type="ORF">Bca52824_082863</name>
</gene>
<dbReference type="AlphaFoldDB" id="A0A8X7PKL9"/>
<reference evidence="1 2" key="1">
    <citation type="submission" date="2020-02" db="EMBL/GenBank/DDBJ databases">
        <authorList>
            <person name="Ma Q."/>
            <person name="Huang Y."/>
            <person name="Song X."/>
            <person name="Pei D."/>
        </authorList>
    </citation>
    <scope>NUCLEOTIDE SEQUENCE [LARGE SCALE GENOMIC DNA]</scope>
    <source>
        <strain evidence="1">Sxm20200214</strain>
        <tissue evidence="1">Leaf</tissue>
    </source>
</reference>
<evidence type="ECO:0000313" key="2">
    <source>
        <dbReference type="Proteomes" id="UP000886595"/>
    </source>
</evidence>
<accession>A0A8X7PKL9</accession>
<evidence type="ECO:0000313" key="1">
    <source>
        <dbReference type="EMBL" id="KAG2252727.1"/>
    </source>
</evidence>
<dbReference type="EMBL" id="JAAMPC010000016">
    <property type="protein sequence ID" value="KAG2252727.1"/>
    <property type="molecule type" value="Genomic_DNA"/>
</dbReference>
<protein>
    <submittedName>
        <fullName evidence="1">Uncharacterized protein</fullName>
    </submittedName>
</protein>
<sequence>MVAIIDLISLLLNPCETIRLICSLEPAYQPYLKFGSPPFFLAMASVKMRKARDLALVVIAFGDFLRSWVLERATMGSFVFSLEVKHLVGTLLYMDHSGDPASFHAAVAKTCFEVRISTLLFTQLKNQLITASYVDDETSM</sequence>
<comment type="caution">
    <text evidence="1">The sequence shown here is derived from an EMBL/GenBank/DDBJ whole genome shotgun (WGS) entry which is preliminary data.</text>
</comment>
<dbReference type="Proteomes" id="UP000886595">
    <property type="component" value="Unassembled WGS sequence"/>
</dbReference>
<proteinExistence type="predicted"/>
<name>A0A8X7PKL9_BRACI</name>